<dbReference type="EMBL" id="GDID01006054">
    <property type="protein sequence ID" value="JAP90552.1"/>
    <property type="molecule type" value="Transcribed_RNA"/>
</dbReference>
<dbReference type="InterPro" id="IPR032675">
    <property type="entry name" value="LRR_dom_sf"/>
</dbReference>
<dbReference type="PROSITE" id="PS51450">
    <property type="entry name" value="LRR"/>
    <property type="match status" value="1"/>
</dbReference>
<dbReference type="AlphaFoldDB" id="A0A146K0W5"/>
<dbReference type="Gene3D" id="3.80.10.10">
    <property type="entry name" value="Ribonuclease Inhibitor"/>
    <property type="match status" value="1"/>
</dbReference>
<dbReference type="InterPro" id="IPR001611">
    <property type="entry name" value="Leu-rich_rpt"/>
</dbReference>
<evidence type="ECO:0000313" key="1">
    <source>
        <dbReference type="EMBL" id="JAP90552.1"/>
    </source>
</evidence>
<gene>
    <name evidence="1" type="ORF">TPC1_20149</name>
</gene>
<dbReference type="SUPFAM" id="SSF52058">
    <property type="entry name" value="L domain-like"/>
    <property type="match status" value="1"/>
</dbReference>
<protein>
    <submittedName>
        <fullName evidence="1">Leucine Rich repeats-containing protein</fullName>
    </submittedName>
</protein>
<proteinExistence type="predicted"/>
<feature type="non-terminal residue" evidence="1">
    <location>
        <position position="1"/>
    </location>
</feature>
<accession>A0A146K0W5</accession>
<sequence>QFQNLIHLDVSQCRIQNAANNFAQLPMLKILNISNNYIRCVAPLSKLPLEDIDASFNFIEEVKGFSSLKIGYFQHNLLKRVDIRGDLDYLNLNFNDFDKYAKDNITEAGVDLISHETTFVVIKSVKKL</sequence>
<organism evidence="1">
    <name type="scientific">Trepomonas sp. PC1</name>
    <dbReference type="NCBI Taxonomy" id="1076344"/>
    <lineage>
        <taxon>Eukaryota</taxon>
        <taxon>Metamonada</taxon>
        <taxon>Diplomonadida</taxon>
        <taxon>Hexamitidae</taxon>
        <taxon>Hexamitinae</taxon>
        <taxon>Trepomonas</taxon>
    </lineage>
</organism>
<feature type="non-terminal residue" evidence="1">
    <location>
        <position position="128"/>
    </location>
</feature>
<reference evidence="1" key="1">
    <citation type="submission" date="2015-07" db="EMBL/GenBank/DDBJ databases">
        <title>Adaptation to a free-living lifestyle via gene acquisitions in the diplomonad Trepomonas sp. PC1.</title>
        <authorList>
            <person name="Xu F."/>
            <person name="Jerlstrom-Hultqvist J."/>
            <person name="Kolisko M."/>
            <person name="Simpson A.G.B."/>
            <person name="Roger A.J."/>
            <person name="Svard S.G."/>
            <person name="Andersson J.O."/>
        </authorList>
    </citation>
    <scope>NUCLEOTIDE SEQUENCE</scope>
    <source>
        <strain evidence="1">PC1</strain>
    </source>
</reference>
<name>A0A146K0W5_9EUKA</name>